<proteinExistence type="predicted"/>
<name>A0ABT6H825_9BACI</name>
<dbReference type="RefSeq" id="WP_278018219.1">
    <property type="nucleotide sequence ID" value="NZ_JARRRY010000006.1"/>
</dbReference>
<feature type="region of interest" description="Disordered" evidence="1">
    <location>
        <begin position="1"/>
        <end position="43"/>
    </location>
</feature>
<sequence>MKKYERKLKQISLKRQATTNRIAATKDTKSSEAERKRSFVSNA</sequence>
<organism evidence="2 3">
    <name type="scientific">Ectobacillus antri</name>
    <dbReference type="NCBI Taxonomy" id="2486280"/>
    <lineage>
        <taxon>Bacteria</taxon>
        <taxon>Bacillati</taxon>
        <taxon>Bacillota</taxon>
        <taxon>Bacilli</taxon>
        <taxon>Bacillales</taxon>
        <taxon>Bacillaceae</taxon>
        <taxon>Ectobacillus</taxon>
    </lineage>
</organism>
<gene>
    <name evidence="2" type="ORF">P6P90_14825</name>
</gene>
<keyword evidence="3" id="KW-1185">Reference proteome</keyword>
<dbReference type="EMBL" id="JARULN010000021">
    <property type="protein sequence ID" value="MDG5755215.1"/>
    <property type="molecule type" value="Genomic_DNA"/>
</dbReference>
<feature type="compositionally biased region" description="Basic and acidic residues" evidence="1">
    <location>
        <begin position="24"/>
        <end position="37"/>
    </location>
</feature>
<comment type="caution">
    <text evidence="2">The sequence shown here is derived from an EMBL/GenBank/DDBJ whole genome shotgun (WGS) entry which is preliminary data.</text>
</comment>
<dbReference type="Proteomes" id="UP001218246">
    <property type="component" value="Unassembled WGS sequence"/>
</dbReference>
<feature type="compositionally biased region" description="Polar residues" evidence="1">
    <location>
        <begin position="13"/>
        <end position="22"/>
    </location>
</feature>
<protein>
    <submittedName>
        <fullName evidence="2">Uncharacterized protein</fullName>
    </submittedName>
</protein>
<evidence type="ECO:0000313" key="3">
    <source>
        <dbReference type="Proteomes" id="UP001218246"/>
    </source>
</evidence>
<accession>A0ABT6H825</accession>
<reference evidence="2 3" key="1">
    <citation type="submission" date="2023-04" db="EMBL/GenBank/DDBJ databases">
        <title>Ectobacillus antri isolated from activated sludge.</title>
        <authorList>
            <person name="Yan P."/>
            <person name="Liu X."/>
        </authorList>
    </citation>
    <scope>NUCLEOTIDE SEQUENCE [LARGE SCALE GENOMIC DNA]</scope>
    <source>
        <strain evidence="2 3">C18H</strain>
    </source>
</reference>
<evidence type="ECO:0000313" key="2">
    <source>
        <dbReference type="EMBL" id="MDG5755215.1"/>
    </source>
</evidence>
<evidence type="ECO:0000256" key="1">
    <source>
        <dbReference type="SAM" id="MobiDB-lite"/>
    </source>
</evidence>